<dbReference type="EMBL" id="QGTJ01000002">
    <property type="protein sequence ID" value="PWV64914.1"/>
    <property type="molecule type" value="Genomic_DNA"/>
</dbReference>
<organism evidence="1 2">
    <name type="scientific">Plasticicumulans acidivorans</name>
    <dbReference type="NCBI Taxonomy" id="886464"/>
    <lineage>
        <taxon>Bacteria</taxon>
        <taxon>Pseudomonadati</taxon>
        <taxon>Pseudomonadota</taxon>
        <taxon>Gammaproteobacteria</taxon>
        <taxon>Candidatus Competibacteraceae</taxon>
        <taxon>Plasticicumulans</taxon>
    </lineage>
</organism>
<sequence>MNSDRASVSHHDRLMKELRNDPAFASASLAAALAEADEPRGREALLLVLRPLAEAHGRMPT</sequence>
<dbReference type="RefSeq" id="WP_146213236.1">
    <property type="nucleotide sequence ID" value="NZ_QGTJ01000002.1"/>
</dbReference>
<gene>
    <name evidence="1" type="ORF">C7443_102568</name>
</gene>
<evidence type="ECO:0000313" key="1">
    <source>
        <dbReference type="EMBL" id="PWV64914.1"/>
    </source>
</evidence>
<evidence type="ECO:0000313" key="2">
    <source>
        <dbReference type="Proteomes" id="UP000246569"/>
    </source>
</evidence>
<evidence type="ECO:0008006" key="3">
    <source>
        <dbReference type="Google" id="ProtNLM"/>
    </source>
</evidence>
<accession>A0A317MZC0</accession>
<reference evidence="1 2" key="1">
    <citation type="submission" date="2018-05" db="EMBL/GenBank/DDBJ databases">
        <title>Genomic Encyclopedia of Type Strains, Phase IV (KMG-IV): sequencing the most valuable type-strain genomes for metagenomic binning, comparative biology and taxonomic classification.</title>
        <authorList>
            <person name="Goeker M."/>
        </authorList>
    </citation>
    <scope>NUCLEOTIDE SEQUENCE [LARGE SCALE GENOMIC DNA]</scope>
    <source>
        <strain evidence="1 2">DSM 23606</strain>
    </source>
</reference>
<name>A0A317MZC0_9GAMM</name>
<comment type="caution">
    <text evidence="1">The sequence shown here is derived from an EMBL/GenBank/DDBJ whole genome shotgun (WGS) entry which is preliminary data.</text>
</comment>
<dbReference type="AlphaFoldDB" id="A0A317MZC0"/>
<dbReference type="Proteomes" id="UP000246569">
    <property type="component" value="Unassembled WGS sequence"/>
</dbReference>
<protein>
    <recommendedName>
        <fullName evidence="3">Addiction module antidote protein</fullName>
    </recommendedName>
</protein>
<proteinExistence type="predicted"/>
<keyword evidence="2" id="KW-1185">Reference proteome</keyword>